<dbReference type="Gene3D" id="1.10.10.10">
    <property type="entry name" value="Winged helix-like DNA-binding domain superfamily/Winged helix DNA-binding domain"/>
    <property type="match status" value="1"/>
</dbReference>
<dbReference type="PANTHER" id="PTHR16305">
    <property type="entry name" value="TESTICULAR SOLUBLE ADENYLYL CYCLASE"/>
    <property type="match status" value="1"/>
</dbReference>
<dbReference type="InterPro" id="IPR000792">
    <property type="entry name" value="Tscrpt_reg_LuxR_C"/>
</dbReference>
<dbReference type="EMBL" id="JAVREO010000007">
    <property type="protein sequence ID" value="MDT0267356.1"/>
    <property type="molecule type" value="Genomic_DNA"/>
</dbReference>
<gene>
    <name evidence="4" type="ORF">RM844_13780</name>
</gene>
<keyword evidence="2" id="KW-0067">ATP-binding</keyword>
<evidence type="ECO:0000256" key="2">
    <source>
        <dbReference type="ARBA" id="ARBA00022840"/>
    </source>
</evidence>
<reference evidence="5" key="1">
    <citation type="submission" date="2023-07" db="EMBL/GenBank/DDBJ databases">
        <title>30 novel species of actinomycetes from the DSMZ collection.</title>
        <authorList>
            <person name="Nouioui I."/>
        </authorList>
    </citation>
    <scope>NUCLEOTIDE SEQUENCE [LARGE SCALE GENOMIC DNA]</scope>
    <source>
        <strain evidence="5">DSM 44915</strain>
    </source>
</reference>
<dbReference type="SMART" id="SM00421">
    <property type="entry name" value="HTH_LUXR"/>
    <property type="match status" value="1"/>
</dbReference>
<dbReference type="Gene3D" id="3.40.50.300">
    <property type="entry name" value="P-loop containing nucleotide triphosphate hydrolases"/>
    <property type="match status" value="1"/>
</dbReference>
<protein>
    <submittedName>
        <fullName evidence="4">AAA family ATPase</fullName>
    </submittedName>
</protein>
<dbReference type="CDD" id="cd06170">
    <property type="entry name" value="LuxR_C_like"/>
    <property type="match status" value="1"/>
</dbReference>
<dbReference type="Pfam" id="PF00196">
    <property type="entry name" value="GerE"/>
    <property type="match status" value="1"/>
</dbReference>
<dbReference type="InterPro" id="IPR036388">
    <property type="entry name" value="WH-like_DNA-bd_sf"/>
</dbReference>
<dbReference type="RefSeq" id="WP_311667418.1">
    <property type="nucleotide sequence ID" value="NZ_JAVREO010000007.1"/>
</dbReference>
<keyword evidence="1" id="KW-0547">Nucleotide-binding</keyword>
<evidence type="ECO:0000313" key="4">
    <source>
        <dbReference type="EMBL" id="MDT0267356.1"/>
    </source>
</evidence>
<dbReference type="PROSITE" id="PS50043">
    <property type="entry name" value="HTH_LUXR_2"/>
    <property type="match status" value="1"/>
</dbReference>
<dbReference type="SUPFAM" id="SSF52540">
    <property type="entry name" value="P-loop containing nucleoside triphosphate hydrolases"/>
    <property type="match status" value="1"/>
</dbReference>
<accession>A0ABU2JQU9</accession>
<organism evidence="4 5">
    <name type="scientific">Streptomyces chisholmiae</name>
    <dbReference type="NCBI Taxonomy" id="3075540"/>
    <lineage>
        <taxon>Bacteria</taxon>
        <taxon>Bacillati</taxon>
        <taxon>Actinomycetota</taxon>
        <taxon>Actinomycetes</taxon>
        <taxon>Kitasatosporales</taxon>
        <taxon>Streptomycetaceae</taxon>
        <taxon>Streptomyces</taxon>
    </lineage>
</organism>
<sequence length="987" mass="106410">MPVHATHIIGRDSEVAQLGDLLRAARHGGGSGVFLVGEAGIGKSRLAAEIAGAAFEERMRVLRGRSSAIGPVTPLRPLSEALLPLFRGQEADALLADPHLGPYRTVLGRLVPDLAGDQQDSGSMVVLGEALLRLLTALGRDRGLLLVLEDLHDTDTETLAVLEYLIDNAPGLPVLLLATIRAEDCPAMTLATATERRRISTLFRLAPLDRAEVGRLVGSCLGVAPRDVPEAALDYVWNDSAGNPFLVEELLQGMISGGSLVRAGDGWRTDGAPHSDVSSALLWGTVRRVDRLGPQGLRLLSAAAVLGRRFSLSVLQRMTGVDDRSLLSHLHAGVAAQLVVPDEPAPDWYAFRHPLTVESMFAQLTPGSRATLSAQAADAIEELHPELPGAWCPLAGELRAAAGQGGRAGRLFTEAGRRALSSGAVGSAVTLLERAERLLAGGSDLAARAEALQQLVPALAEGGDFERAFALVQRPAELVHAGLATLQVAALHTKLAKAAYVAGRWADGNEQVALARGLLSAEPDERESARIDVVEAYLAVETPGPGRIRQAERLARRAIEAADRHDLPVVACEAWQLRGILARERNLDEATGCSRQALRLAERHNLPILRIYAMSRIGGDRWLAEGATEGLVQAREEALRLGAVPVVYISDGILYLNAVLTGRQAELARQIDETLATASRLRLESVVRYVLMTRATAAAHRGDRATMERELAEFERWDGRGSPEEPLVIGLGRVFCSLLEEDRERALAELASLSELARRSPTVFHLGGRHGLELFLKVLDGSADRARYEEVVDTAAGRMRWNRHFVLLAHAVLLSREERPREALAAAQAAQELAAPHPLALHLGLRLLAEEALRGGWGDPVPWLRRAEHYFQQTSIPTVAGACRALLRRAGASVPQHRTGADRIPLPLRTAGVTVREYEVFLMLADQPSNKDIARRLHISPRTVEKHVASLITKTSQNNREAVCALAAALDAEAADDPVNDARPGRR</sequence>
<keyword evidence="5" id="KW-1185">Reference proteome</keyword>
<dbReference type="InterPro" id="IPR016032">
    <property type="entry name" value="Sig_transdc_resp-reg_C-effctor"/>
</dbReference>
<proteinExistence type="predicted"/>
<dbReference type="Proteomes" id="UP001183410">
    <property type="component" value="Unassembled WGS sequence"/>
</dbReference>
<feature type="domain" description="HTH luxR-type" evidence="3">
    <location>
        <begin position="906"/>
        <end position="971"/>
    </location>
</feature>
<evidence type="ECO:0000313" key="5">
    <source>
        <dbReference type="Proteomes" id="UP001183410"/>
    </source>
</evidence>
<dbReference type="PANTHER" id="PTHR16305:SF28">
    <property type="entry name" value="GUANYLATE CYCLASE DOMAIN-CONTAINING PROTEIN"/>
    <property type="match status" value="1"/>
</dbReference>
<dbReference type="SUPFAM" id="SSF46894">
    <property type="entry name" value="C-terminal effector domain of the bipartite response regulators"/>
    <property type="match status" value="1"/>
</dbReference>
<dbReference type="InterPro" id="IPR041664">
    <property type="entry name" value="AAA_16"/>
</dbReference>
<dbReference type="InterPro" id="IPR027417">
    <property type="entry name" value="P-loop_NTPase"/>
</dbReference>
<comment type="caution">
    <text evidence="4">The sequence shown here is derived from an EMBL/GenBank/DDBJ whole genome shotgun (WGS) entry which is preliminary data.</text>
</comment>
<name>A0ABU2JQU9_9ACTN</name>
<dbReference type="Pfam" id="PF13191">
    <property type="entry name" value="AAA_16"/>
    <property type="match status" value="1"/>
</dbReference>
<evidence type="ECO:0000259" key="3">
    <source>
        <dbReference type="PROSITE" id="PS50043"/>
    </source>
</evidence>
<evidence type="ECO:0000256" key="1">
    <source>
        <dbReference type="ARBA" id="ARBA00022741"/>
    </source>
</evidence>